<dbReference type="Proteomes" id="UP000614741">
    <property type="component" value="Unassembled WGS sequence"/>
</dbReference>
<gene>
    <name evidence="2" type="ORF">Cph01nite_10580</name>
</gene>
<sequence length="50" mass="5227">MRPDARTGAGGASVRRTDEGGGAMGLVSTLFKGALLKRVLDALTGRRRRA</sequence>
<dbReference type="EMBL" id="BONP01000004">
    <property type="protein sequence ID" value="GIG39296.1"/>
    <property type="molecule type" value="Genomic_DNA"/>
</dbReference>
<evidence type="ECO:0000313" key="2">
    <source>
        <dbReference type="EMBL" id="GIG39296.1"/>
    </source>
</evidence>
<proteinExistence type="predicted"/>
<keyword evidence="3" id="KW-1185">Reference proteome</keyword>
<organism evidence="2 3">
    <name type="scientific">Cellulomonas phragmiteti</name>
    <dbReference type="NCBI Taxonomy" id="478780"/>
    <lineage>
        <taxon>Bacteria</taxon>
        <taxon>Bacillati</taxon>
        <taxon>Actinomycetota</taxon>
        <taxon>Actinomycetes</taxon>
        <taxon>Micrococcales</taxon>
        <taxon>Cellulomonadaceae</taxon>
        <taxon>Cellulomonas</taxon>
    </lineage>
</organism>
<comment type="caution">
    <text evidence="2">The sequence shown here is derived from an EMBL/GenBank/DDBJ whole genome shotgun (WGS) entry which is preliminary data.</text>
</comment>
<name>A0ABQ4DIY1_9CELL</name>
<evidence type="ECO:0000256" key="1">
    <source>
        <dbReference type="SAM" id="MobiDB-lite"/>
    </source>
</evidence>
<accession>A0ABQ4DIY1</accession>
<evidence type="ECO:0000313" key="3">
    <source>
        <dbReference type="Proteomes" id="UP000614741"/>
    </source>
</evidence>
<reference evidence="2 3" key="1">
    <citation type="submission" date="2021-01" db="EMBL/GenBank/DDBJ databases">
        <title>Whole genome shotgun sequence of Cellulomonas phragmiteti NBRC 110785.</title>
        <authorList>
            <person name="Komaki H."/>
            <person name="Tamura T."/>
        </authorList>
    </citation>
    <scope>NUCLEOTIDE SEQUENCE [LARGE SCALE GENOMIC DNA]</scope>
    <source>
        <strain evidence="2 3">NBRC 110785</strain>
    </source>
</reference>
<protein>
    <submittedName>
        <fullName evidence="2">Uncharacterized protein</fullName>
    </submittedName>
</protein>
<feature type="region of interest" description="Disordered" evidence="1">
    <location>
        <begin position="1"/>
        <end position="22"/>
    </location>
</feature>